<dbReference type="EMBL" id="LXEQ01000001">
    <property type="protein sequence ID" value="OAT33329.1"/>
    <property type="molecule type" value="Genomic_DNA"/>
</dbReference>
<dbReference type="InterPro" id="IPR000259">
    <property type="entry name" value="Adhesion_dom_fimbrial"/>
</dbReference>
<sequence>MRLNSSIAKLLCVSCGILSSNIYATDLTVNFTANIRETTCDMRITGGTGNNQNNTIAIGNSGKTSLDKILSGDASVSVPFSLDIVTCPSSLAVIKTTITGTQSGIVPTLIINGITSTDKADYLGVSVARASGGEAFTINSTVDAKRLVWTTSEIAAKKVNLLAKLVPTDATKVTTGAFNATAIFNFTYE</sequence>
<dbReference type="Pfam" id="PF00419">
    <property type="entry name" value="Fimbrial"/>
    <property type="match status" value="1"/>
</dbReference>
<feature type="chain" id="PRO_5045932849" evidence="1">
    <location>
        <begin position="25"/>
        <end position="189"/>
    </location>
</feature>
<name>A0ABX2WDW1_9ENTR</name>
<evidence type="ECO:0000256" key="1">
    <source>
        <dbReference type="SAM" id="SignalP"/>
    </source>
</evidence>
<dbReference type="InterPro" id="IPR050263">
    <property type="entry name" value="Bact_Fimbrial_Adh_Pro"/>
</dbReference>
<dbReference type="InterPro" id="IPR008966">
    <property type="entry name" value="Adhesion_dom_sf"/>
</dbReference>
<dbReference type="InterPro" id="IPR036937">
    <property type="entry name" value="Adhesion_dom_fimbrial_sf"/>
</dbReference>
<accession>A0ABX2WDW1</accession>
<proteinExistence type="predicted"/>
<keyword evidence="1" id="KW-0732">Signal</keyword>
<dbReference type="PANTHER" id="PTHR33420:SF33">
    <property type="entry name" value="MINOR FIMBRIAL SUBUNIT"/>
    <property type="match status" value="1"/>
</dbReference>
<evidence type="ECO:0000313" key="3">
    <source>
        <dbReference type="EMBL" id="OAT33329.1"/>
    </source>
</evidence>
<dbReference type="RefSeq" id="WP_064539860.1">
    <property type="nucleotide sequence ID" value="NZ_LXEQ01000001.1"/>
</dbReference>
<organism evidence="3 4">
    <name type="scientific">Buttiauxella ferragutiae ATCC 51602</name>
    <dbReference type="NCBI Taxonomy" id="1354252"/>
    <lineage>
        <taxon>Bacteria</taxon>
        <taxon>Pseudomonadati</taxon>
        <taxon>Pseudomonadota</taxon>
        <taxon>Gammaproteobacteria</taxon>
        <taxon>Enterobacterales</taxon>
        <taxon>Enterobacteriaceae</taxon>
        <taxon>Buttiauxella</taxon>
    </lineage>
</organism>
<dbReference type="SUPFAM" id="SSF49401">
    <property type="entry name" value="Bacterial adhesins"/>
    <property type="match status" value="1"/>
</dbReference>
<evidence type="ECO:0000259" key="2">
    <source>
        <dbReference type="Pfam" id="PF00419"/>
    </source>
</evidence>
<evidence type="ECO:0000313" key="4">
    <source>
        <dbReference type="Proteomes" id="UP000078407"/>
    </source>
</evidence>
<protein>
    <submittedName>
        <fullName evidence="3">Fimbrial adhesion protein</fullName>
    </submittedName>
</protein>
<feature type="domain" description="Fimbrial-type adhesion" evidence="2">
    <location>
        <begin position="30"/>
        <end position="188"/>
    </location>
</feature>
<feature type="signal peptide" evidence="1">
    <location>
        <begin position="1"/>
        <end position="24"/>
    </location>
</feature>
<dbReference type="Gene3D" id="2.60.40.1090">
    <property type="entry name" value="Fimbrial-type adhesion domain"/>
    <property type="match status" value="1"/>
</dbReference>
<dbReference type="PANTHER" id="PTHR33420">
    <property type="entry name" value="FIMBRIAL SUBUNIT ELFA-RELATED"/>
    <property type="match status" value="1"/>
</dbReference>
<keyword evidence="4" id="KW-1185">Reference proteome</keyword>
<comment type="caution">
    <text evidence="3">The sequence shown here is derived from an EMBL/GenBank/DDBJ whole genome shotgun (WGS) entry which is preliminary data.</text>
</comment>
<reference evidence="3 4" key="1">
    <citation type="submission" date="2016-04" db="EMBL/GenBank/DDBJ databases">
        <title>ATOL: Assembling a taxonomically balanced genome-scale reconstruction of the evolutionary history of the Enterobacteriaceae.</title>
        <authorList>
            <person name="Plunkett G.III."/>
            <person name="Neeno-Eckwall E.C."/>
            <person name="Glasner J.D."/>
            <person name="Perna N.T."/>
        </authorList>
    </citation>
    <scope>NUCLEOTIDE SEQUENCE [LARGE SCALE GENOMIC DNA]</scope>
    <source>
        <strain evidence="3 4">ATCC 51602</strain>
    </source>
</reference>
<dbReference type="Proteomes" id="UP000078407">
    <property type="component" value="Unassembled WGS sequence"/>
</dbReference>
<gene>
    <name evidence="3" type="ORF">M976_00075</name>
</gene>